<dbReference type="Pfam" id="PF20103">
    <property type="entry name" value="DUF6493"/>
    <property type="match status" value="1"/>
</dbReference>
<feature type="domain" description="DUF6493" evidence="1">
    <location>
        <begin position="105"/>
        <end position="240"/>
    </location>
</feature>
<sequence length="789" mass="85530">MYRVTEYKHLWDFYRDLSRLLGEGATLRDLYEALLMVPADERQREDGSPAELQSLSQWWSQSPSFVPIRLRELFEGLEVPHGEDYVLAMVGHLGGRHEQEVRLHLLRHDSQLRDDLFWRIFEVEGNAGISLANVDKYSSRDLDWHRTVIRLVDEGTINRARVLRSCLEALNRDFASYRAGWFSKTYNALVPDASEAAADQALLRQCLGSSVTATVSLAATHLALIHKQGLLEAPQFVEACAAALSGPKAAAVGILRILETIAGDDAVSVDAVVSAASSGLAHPHVDVQRASIRLLQRLGREDIARDSSGDLAPAVVAELLPSAAPVAAVARLSDATPGRSLAAAPVQPWSDEDARERFAEFLEFRTSALDLELALAWLAITENAASTLTPLLKRALRSQPDGGDQWLGPLVQVAVDPETIFLPRPIWQRTRMVLVDGVYVERPDGQPTPLRTEEERTALPSLVTRLREVASILQGRTPRRRLLATPTDTQGWIDPDVLLERFDSGPVPLPVDLTQAILRIRPADRDRITRALGAERPVITEAMSIEWTSRVSSAVRPSGSPKWIWWSPVIVADPVTDPSPLQPALIPSITTSRWDLERRQVSPLVAGALGLVDPSSTLPFAAVAVPVMHSATSEVNLSAGTSLSTLASHPGVWTSETAQVLALGMAALRAEHRTHAAELFAAAIPSRISPQQAAIGFAGCQPAIALSRWASSLSDAAMLAPDAVVDLLTHLLPRLPRAARGIGALVGLLLDESLRHHRAVSDPALRVWLAAFTGSSGTAKAARGALALG</sequence>
<evidence type="ECO:0000313" key="2">
    <source>
        <dbReference type="EMBL" id="GAA4664059.1"/>
    </source>
</evidence>
<evidence type="ECO:0000259" key="1">
    <source>
        <dbReference type="Pfam" id="PF20103"/>
    </source>
</evidence>
<dbReference type="EMBL" id="BAABLM010000001">
    <property type="protein sequence ID" value="GAA4664059.1"/>
    <property type="molecule type" value="Genomic_DNA"/>
</dbReference>
<name>A0ABP8VHE1_9MICO</name>
<organism evidence="2 3">
    <name type="scientific">Frondihabitans cladoniiphilus</name>
    <dbReference type="NCBI Taxonomy" id="715785"/>
    <lineage>
        <taxon>Bacteria</taxon>
        <taxon>Bacillati</taxon>
        <taxon>Actinomycetota</taxon>
        <taxon>Actinomycetes</taxon>
        <taxon>Micrococcales</taxon>
        <taxon>Microbacteriaceae</taxon>
        <taxon>Frondihabitans</taxon>
    </lineage>
</organism>
<dbReference type="Proteomes" id="UP001501295">
    <property type="component" value="Unassembled WGS sequence"/>
</dbReference>
<evidence type="ECO:0000313" key="3">
    <source>
        <dbReference type="Proteomes" id="UP001501295"/>
    </source>
</evidence>
<proteinExistence type="predicted"/>
<comment type="caution">
    <text evidence="2">The sequence shown here is derived from an EMBL/GenBank/DDBJ whole genome shotgun (WGS) entry which is preliminary data.</text>
</comment>
<dbReference type="RefSeq" id="WP_345371970.1">
    <property type="nucleotide sequence ID" value="NZ_BAABLM010000001.1"/>
</dbReference>
<dbReference type="InterPro" id="IPR045472">
    <property type="entry name" value="DUF6493"/>
</dbReference>
<gene>
    <name evidence="2" type="ORF">GCM10025780_01000</name>
</gene>
<accession>A0ABP8VHE1</accession>
<reference evidence="3" key="1">
    <citation type="journal article" date="2019" name="Int. J. Syst. Evol. Microbiol.">
        <title>The Global Catalogue of Microorganisms (GCM) 10K type strain sequencing project: providing services to taxonomists for standard genome sequencing and annotation.</title>
        <authorList>
            <consortium name="The Broad Institute Genomics Platform"/>
            <consortium name="The Broad Institute Genome Sequencing Center for Infectious Disease"/>
            <person name="Wu L."/>
            <person name="Ma J."/>
        </authorList>
    </citation>
    <scope>NUCLEOTIDE SEQUENCE [LARGE SCALE GENOMIC DNA]</scope>
    <source>
        <strain evidence="3">JCM 18956</strain>
    </source>
</reference>
<protein>
    <recommendedName>
        <fullName evidence="1">DUF6493 domain-containing protein</fullName>
    </recommendedName>
</protein>
<keyword evidence="3" id="KW-1185">Reference proteome</keyword>